<feature type="non-terminal residue" evidence="3">
    <location>
        <position position="113"/>
    </location>
</feature>
<name>A0A6G4TQM8_9ACTN</name>
<dbReference type="Gene3D" id="3.50.50.60">
    <property type="entry name" value="FAD/NAD(P)-binding domain"/>
    <property type="match status" value="1"/>
</dbReference>
<evidence type="ECO:0000313" key="4">
    <source>
        <dbReference type="Proteomes" id="UP000481583"/>
    </source>
</evidence>
<dbReference type="PANTHER" id="PTHR22912">
    <property type="entry name" value="DISULFIDE OXIDOREDUCTASE"/>
    <property type="match status" value="1"/>
</dbReference>
<dbReference type="InterPro" id="IPR023753">
    <property type="entry name" value="FAD/NAD-binding_dom"/>
</dbReference>
<dbReference type="PANTHER" id="PTHR22912:SF151">
    <property type="entry name" value="DIHYDROLIPOYL DEHYDROGENASE, MITOCHONDRIAL"/>
    <property type="match status" value="1"/>
</dbReference>
<dbReference type="Pfam" id="PF07992">
    <property type="entry name" value="Pyr_redox_2"/>
    <property type="match status" value="1"/>
</dbReference>
<feature type="domain" description="FAD/NAD(P)-binding" evidence="2">
    <location>
        <begin position="6"/>
        <end position="64"/>
    </location>
</feature>
<comment type="similarity">
    <text evidence="1">Belongs to the class-I pyridine nucleotide-disulfide oxidoreductase family.</text>
</comment>
<organism evidence="3 4">
    <name type="scientific">Streptomyces coryli</name>
    <dbReference type="NCBI Taxonomy" id="1128680"/>
    <lineage>
        <taxon>Bacteria</taxon>
        <taxon>Bacillati</taxon>
        <taxon>Actinomycetota</taxon>
        <taxon>Actinomycetes</taxon>
        <taxon>Kitasatosporales</taxon>
        <taxon>Streptomycetaceae</taxon>
        <taxon>Streptomyces</taxon>
    </lineage>
</organism>
<evidence type="ECO:0000259" key="2">
    <source>
        <dbReference type="Pfam" id="PF07992"/>
    </source>
</evidence>
<protein>
    <submittedName>
        <fullName evidence="3">FAD-dependent oxidoreductase</fullName>
    </submittedName>
</protein>
<dbReference type="GO" id="GO:0050660">
    <property type="term" value="F:flavin adenine dinucleotide binding"/>
    <property type="evidence" value="ECO:0007669"/>
    <property type="project" value="TreeGrafter"/>
</dbReference>
<dbReference type="RefSeq" id="WP_165229315.1">
    <property type="nucleotide sequence ID" value="NZ_JAAKZV010000001.1"/>
</dbReference>
<dbReference type="AlphaFoldDB" id="A0A6G4TQM8"/>
<proteinExistence type="inferred from homology"/>
<evidence type="ECO:0000256" key="1">
    <source>
        <dbReference type="ARBA" id="ARBA00007532"/>
    </source>
</evidence>
<dbReference type="Proteomes" id="UP000481583">
    <property type="component" value="Unassembled WGS sequence"/>
</dbReference>
<dbReference type="GO" id="GO:0006103">
    <property type="term" value="P:2-oxoglutarate metabolic process"/>
    <property type="evidence" value="ECO:0007669"/>
    <property type="project" value="TreeGrafter"/>
</dbReference>
<accession>A0A6G4TQM8</accession>
<keyword evidence="4" id="KW-1185">Reference proteome</keyword>
<dbReference type="EMBL" id="JAAKZV010000001">
    <property type="protein sequence ID" value="NGN62295.1"/>
    <property type="molecule type" value="Genomic_DNA"/>
</dbReference>
<dbReference type="GO" id="GO:0004148">
    <property type="term" value="F:dihydrolipoyl dehydrogenase (NADH) activity"/>
    <property type="evidence" value="ECO:0007669"/>
    <property type="project" value="TreeGrafter"/>
</dbReference>
<dbReference type="PRINTS" id="PR00411">
    <property type="entry name" value="PNDRDTASEI"/>
</dbReference>
<evidence type="ECO:0000313" key="3">
    <source>
        <dbReference type="EMBL" id="NGN62295.1"/>
    </source>
</evidence>
<dbReference type="InterPro" id="IPR050151">
    <property type="entry name" value="Class-I_Pyr_Nuc-Dis_Oxidored"/>
</dbReference>
<dbReference type="InterPro" id="IPR036188">
    <property type="entry name" value="FAD/NAD-bd_sf"/>
</dbReference>
<reference evidence="3 4" key="1">
    <citation type="submission" date="2020-02" db="EMBL/GenBank/DDBJ databases">
        <title>Whole-genome analyses of novel actinobacteria.</title>
        <authorList>
            <person name="Sahin N."/>
        </authorList>
    </citation>
    <scope>NUCLEOTIDE SEQUENCE [LARGE SCALE GENOMIC DNA]</scope>
    <source>
        <strain evidence="3 4">A7024</strain>
    </source>
</reference>
<dbReference type="SUPFAM" id="SSF51905">
    <property type="entry name" value="FAD/NAD(P)-binding domain"/>
    <property type="match status" value="1"/>
</dbReference>
<gene>
    <name evidence="3" type="ORF">G5C51_00005</name>
</gene>
<sequence length="113" mass="11861">MAQEADVVVLGMGPGGEHVAGRLADAGVDVIGVEAELVGGECPYWACIPSKMMIRAGNLLAEARRIPGMAGRVEARPDFGPVAARIRDEATTDWDDKIAADRFTGKGGRLVRG</sequence>
<comment type="caution">
    <text evidence="3">The sequence shown here is derived from an EMBL/GenBank/DDBJ whole genome shotgun (WGS) entry which is preliminary data.</text>
</comment>